<evidence type="ECO:0000256" key="2">
    <source>
        <dbReference type="ARBA" id="ARBA00022475"/>
    </source>
</evidence>
<keyword evidence="6 7" id="KW-0472">Membrane</keyword>
<feature type="transmembrane region" description="Helical" evidence="7">
    <location>
        <begin position="243"/>
        <end position="262"/>
    </location>
</feature>
<evidence type="ECO:0000256" key="3">
    <source>
        <dbReference type="ARBA" id="ARBA00022679"/>
    </source>
</evidence>
<evidence type="ECO:0000256" key="1">
    <source>
        <dbReference type="ARBA" id="ARBA00007150"/>
    </source>
</evidence>
<feature type="transmembrane region" description="Helical" evidence="7">
    <location>
        <begin position="130"/>
        <end position="148"/>
    </location>
</feature>
<keyword evidence="4 7" id="KW-0812">Transmembrane</keyword>
<keyword evidence="8" id="KW-0449">Lipoprotein</keyword>
<feature type="transmembrane region" description="Helical" evidence="7">
    <location>
        <begin position="181"/>
        <end position="199"/>
    </location>
</feature>
<evidence type="ECO:0000256" key="5">
    <source>
        <dbReference type="ARBA" id="ARBA00022989"/>
    </source>
</evidence>
<dbReference type="HAMAP" id="MF_01147">
    <property type="entry name" value="Lgt"/>
    <property type="match status" value="1"/>
</dbReference>
<feature type="transmembrane region" description="Helical" evidence="7">
    <location>
        <begin position="100"/>
        <end position="118"/>
    </location>
</feature>
<dbReference type="EC" id="2.5.1.145" evidence="7"/>
<dbReference type="EMBL" id="RKQP01000003">
    <property type="protein sequence ID" value="RPE83499.1"/>
    <property type="molecule type" value="Genomic_DNA"/>
</dbReference>
<dbReference type="NCBIfam" id="TIGR00544">
    <property type="entry name" value="lgt"/>
    <property type="match status" value="1"/>
</dbReference>
<dbReference type="Proteomes" id="UP000281691">
    <property type="component" value="Unassembled WGS sequence"/>
</dbReference>
<comment type="subcellular location">
    <subcellularLocation>
        <location evidence="7">Cell membrane</location>
        <topology evidence="7">Multi-pass membrane protein</topology>
    </subcellularLocation>
</comment>
<reference evidence="8 9" key="1">
    <citation type="submission" date="2018-11" db="EMBL/GenBank/DDBJ databases">
        <title>Genomic Encyclopedia of Type Strains, Phase IV (KMG-IV): sequencing the most valuable type-strain genomes for metagenomic binning, comparative biology and taxonomic classification.</title>
        <authorList>
            <person name="Goeker M."/>
        </authorList>
    </citation>
    <scope>NUCLEOTIDE SEQUENCE [LARGE SCALE GENOMIC DNA]</scope>
    <source>
        <strain evidence="8 9">DSM 27238</strain>
    </source>
</reference>
<comment type="function">
    <text evidence="7">Catalyzes the transfer of the diacylglyceryl group from phosphatidylglycerol to the sulfhydryl group of the N-terminal cysteine of a prolipoprotein, the first step in the formation of mature lipoproteins.</text>
</comment>
<evidence type="ECO:0000256" key="4">
    <source>
        <dbReference type="ARBA" id="ARBA00022692"/>
    </source>
</evidence>
<organism evidence="8 9">
    <name type="scientific">Vespertiliibacter pulmonis</name>
    <dbReference type="NCBI Taxonomy" id="1443036"/>
    <lineage>
        <taxon>Bacteria</taxon>
        <taxon>Pseudomonadati</taxon>
        <taxon>Pseudomonadota</taxon>
        <taxon>Gammaproteobacteria</taxon>
        <taxon>Pasteurellales</taxon>
        <taxon>Pasteurellaceae</taxon>
        <taxon>Vespertiliibacter</taxon>
    </lineage>
</organism>
<feature type="transmembrane region" description="Helical" evidence="7">
    <location>
        <begin position="60"/>
        <end position="80"/>
    </location>
</feature>
<dbReference type="GO" id="GO:0008961">
    <property type="term" value="F:phosphatidylglycerol-prolipoprotein diacylglyceryl transferase activity"/>
    <property type="evidence" value="ECO:0007669"/>
    <property type="project" value="UniProtKB-UniRule"/>
</dbReference>
<dbReference type="GO" id="GO:0042158">
    <property type="term" value="P:lipoprotein biosynthetic process"/>
    <property type="evidence" value="ECO:0007669"/>
    <property type="project" value="UniProtKB-UniRule"/>
</dbReference>
<keyword evidence="2 7" id="KW-1003">Cell membrane</keyword>
<comment type="caution">
    <text evidence="8">The sequence shown here is derived from an EMBL/GenBank/DDBJ whole genome shotgun (WGS) entry which is preliminary data.</text>
</comment>
<dbReference type="OrthoDB" id="871140at2"/>
<dbReference type="RefSeq" id="WP_124211356.1">
    <property type="nucleotide sequence ID" value="NZ_CP016615.1"/>
</dbReference>
<evidence type="ECO:0000313" key="9">
    <source>
        <dbReference type="Proteomes" id="UP000281691"/>
    </source>
</evidence>
<dbReference type="PANTHER" id="PTHR30589:SF0">
    <property type="entry name" value="PHOSPHATIDYLGLYCEROL--PROLIPOPROTEIN DIACYLGLYCERYL TRANSFERASE"/>
    <property type="match status" value="1"/>
</dbReference>
<sequence>MNQAFFITPQIDPVAFSLGPLSLHWYGIMYLLGFGFAYWLGTKRAKNSHGIWTTAQVDQLLFNGFWGVILGGRIGDVFFYSFDHLLNDPTYLFRIWEGGMSFHGGLIGVMIAMIWTSRRQKRSFWQTADFVAPLIPFGLGMGRIGNFINSELWGRVTDVPWAMVEQYADGSFSPPRHPSQLYEAFLEGLVLFIILNIFIRKPRPTGSVAGLFLFCYGIFRFLVEYVREIDPTVNTTADLITRGQLLSLPMIIGGLIIIAIAYKYKKTS</sequence>
<comment type="pathway">
    <text evidence="7">Protein modification; lipoprotein biosynthesis (diacylglyceryl transfer).</text>
</comment>
<comment type="similarity">
    <text evidence="1 7">Belongs to the Lgt family.</text>
</comment>
<dbReference type="PANTHER" id="PTHR30589">
    <property type="entry name" value="PROLIPOPROTEIN DIACYLGLYCERYL TRANSFERASE"/>
    <property type="match status" value="1"/>
</dbReference>
<comment type="catalytic activity">
    <reaction evidence="7">
        <text>L-cysteinyl-[prolipoprotein] + a 1,2-diacyl-sn-glycero-3-phospho-(1'-sn-glycerol) = an S-1,2-diacyl-sn-glyceryl-L-cysteinyl-[prolipoprotein] + sn-glycerol 1-phosphate + H(+)</text>
        <dbReference type="Rhea" id="RHEA:56712"/>
        <dbReference type="Rhea" id="RHEA-COMP:14679"/>
        <dbReference type="Rhea" id="RHEA-COMP:14680"/>
        <dbReference type="ChEBI" id="CHEBI:15378"/>
        <dbReference type="ChEBI" id="CHEBI:29950"/>
        <dbReference type="ChEBI" id="CHEBI:57685"/>
        <dbReference type="ChEBI" id="CHEBI:64716"/>
        <dbReference type="ChEBI" id="CHEBI:140658"/>
        <dbReference type="EC" id="2.5.1.145"/>
    </reaction>
</comment>
<accession>A0A3N4VU47</accession>
<proteinExistence type="inferred from homology"/>
<feature type="binding site" evidence="7">
    <location>
        <position position="143"/>
    </location>
    <ligand>
        <name>a 1,2-diacyl-sn-glycero-3-phospho-(1'-sn-glycerol)</name>
        <dbReference type="ChEBI" id="CHEBI:64716"/>
    </ligand>
</feature>
<keyword evidence="9" id="KW-1185">Reference proteome</keyword>
<dbReference type="GO" id="GO:0005886">
    <property type="term" value="C:plasma membrane"/>
    <property type="evidence" value="ECO:0007669"/>
    <property type="project" value="UniProtKB-SubCell"/>
</dbReference>
<feature type="transmembrane region" description="Helical" evidence="7">
    <location>
        <begin position="23"/>
        <end position="40"/>
    </location>
</feature>
<dbReference type="PROSITE" id="PS01311">
    <property type="entry name" value="LGT"/>
    <property type="match status" value="1"/>
</dbReference>
<dbReference type="UniPathway" id="UPA00664"/>
<protein>
    <recommendedName>
        <fullName evidence="7">Phosphatidylglycerol--prolipoprotein diacylglyceryl transferase</fullName>
        <ecNumber evidence="7">2.5.1.145</ecNumber>
    </recommendedName>
</protein>
<keyword evidence="5 7" id="KW-1133">Transmembrane helix</keyword>
<evidence type="ECO:0000313" key="8">
    <source>
        <dbReference type="EMBL" id="RPE83499.1"/>
    </source>
</evidence>
<evidence type="ECO:0000256" key="7">
    <source>
        <dbReference type="HAMAP-Rule" id="MF_01147"/>
    </source>
</evidence>
<keyword evidence="3 7" id="KW-0808">Transferase</keyword>
<feature type="transmembrane region" description="Helical" evidence="7">
    <location>
        <begin position="206"/>
        <end position="223"/>
    </location>
</feature>
<gene>
    <name evidence="7" type="primary">lgt</name>
    <name evidence="8" type="ORF">EDC46_1192</name>
</gene>
<dbReference type="Pfam" id="PF01790">
    <property type="entry name" value="LGT"/>
    <property type="match status" value="1"/>
</dbReference>
<evidence type="ECO:0000256" key="6">
    <source>
        <dbReference type="ARBA" id="ARBA00023136"/>
    </source>
</evidence>
<dbReference type="AlphaFoldDB" id="A0A3N4VU47"/>
<dbReference type="InterPro" id="IPR001640">
    <property type="entry name" value="Lgt"/>
</dbReference>
<name>A0A3N4VU47_9PAST</name>